<keyword evidence="3" id="KW-1185">Reference proteome</keyword>
<reference evidence="2 3" key="1">
    <citation type="submission" date="2023-11" db="EMBL/GenBank/DDBJ databases">
        <title>Peredibacter starrii A3.12.</title>
        <authorList>
            <person name="Mitchell R.J."/>
        </authorList>
    </citation>
    <scope>NUCLEOTIDE SEQUENCE [LARGE SCALE GENOMIC DNA]</scope>
    <source>
        <strain evidence="2 3">A3.12</strain>
    </source>
</reference>
<evidence type="ECO:0000256" key="1">
    <source>
        <dbReference type="SAM" id="Phobius"/>
    </source>
</evidence>
<keyword evidence="1" id="KW-1133">Transmembrane helix</keyword>
<dbReference type="Proteomes" id="UP001324634">
    <property type="component" value="Chromosome"/>
</dbReference>
<dbReference type="KEGG" id="psti:SOO65_12395"/>
<sequence length="103" mass="11505">MNANPVEFKAPNSIAAIWSMMLPGLGQLMKGRVMPGIFWAFLVAGGYYAYFWPGLTLHALCILDAGFYKGEGSFLALDSWVKRVAFVALVVLLIGYIYFRNIY</sequence>
<protein>
    <submittedName>
        <fullName evidence="2">Uncharacterized protein</fullName>
    </submittedName>
</protein>
<organism evidence="2 3">
    <name type="scientific">Peredibacter starrii</name>
    <dbReference type="NCBI Taxonomy" id="28202"/>
    <lineage>
        <taxon>Bacteria</taxon>
        <taxon>Pseudomonadati</taxon>
        <taxon>Bdellovibrionota</taxon>
        <taxon>Bacteriovoracia</taxon>
        <taxon>Bacteriovoracales</taxon>
        <taxon>Bacteriovoracaceae</taxon>
        <taxon>Peredibacter</taxon>
    </lineage>
</organism>
<keyword evidence="1" id="KW-0812">Transmembrane</keyword>
<name>A0AAX4HKE9_9BACT</name>
<gene>
    <name evidence="2" type="ORF">SOO65_12395</name>
</gene>
<evidence type="ECO:0000313" key="2">
    <source>
        <dbReference type="EMBL" id="WPU63489.1"/>
    </source>
</evidence>
<proteinExistence type="predicted"/>
<feature type="transmembrane region" description="Helical" evidence="1">
    <location>
        <begin position="37"/>
        <end position="60"/>
    </location>
</feature>
<feature type="transmembrane region" description="Helical" evidence="1">
    <location>
        <begin position="80"/>
        <end position="99"/>
    </location>
</feature>
<accession>A0AAX4HKE9</accession>
<evidence type="ECO:0000313" key="3">
    <source>
        <dbReference type="Proteomes" id="UP001324634"/>
    </source>
</evidence>
<dbReference type="EMBL" id="CP139487">
    <property type="protein sequence ID" value="WPU63489.1"/>
    <property type="molecule type" value="Genomic_DNA"/>
</dbReference>
<keyword evidence="1" id="KW-0472">Membrane</keyword>
<dbReference type="RefSeq" id="WP_321390290.1">
    <property type="nucleotide sequence ID" value="NZ_CP139487.1"/>
</dbReference>
<dbReference type="AlphaFoldDB" id="A0AAX4HKE9"/>